<feature type="domain" description="Photosynthesis system II assembly factor Ycf48/Hcf136-like" evidence="4">
    <location>
        <begin position="239"/>
        <end position="322"/>
    </location>
</feature>
<accession>A0ABN1JGS8</accession>
<keyword evidence="7" id="KW-1185">Reference proteome</keyword>
<evidence type="ECO:0000313" key="7">
    <source>
        <dbReference type="Proteomes" id="UP001500736"/>
    </source>
</evidence>
<dbReference type="Pfam" id="PF18962">
    <property type="entry name" value="Por_Secre_tail"/>
    <property type="match status" value="1"/>
</dbReference>
<comment type="caution">
    <text evidence="6">The sequence shown here is derived from an EMBL/GenBank/DDBJ whole genome shotgun (WGS) entry which is preliminary data.</text>
</comment>
<dbReference type="InterPro" id="IPR028203">
    <property type="entry name" value="PSII_CF48-like_dom"/>
</dbReference>
<dbReference type="EMBL" id="BAAAGF010000001">
    <property type="protein sequence ID" value="GAA0739288.1"/>
    <property type="molecule type" value="Genomic_DNA"/>
</dbReference>
<feature type="domain" description="Secretion system C-terminal sorting" evidence="5">
    <location>
        <begin position="340"/>
        <end position="407"/>
    </location>
</feature>
<name>A0ABN1JGS8_9FLAO</name>
<feature type="domain" description="Photosynthesis system II assembly factor Ycf48/Hcf136-like" evidence="4">
    <location>
        <begin position="72"/>
        <end position="203"/>
    </location>
</feature>
<dbReference type="PANTHER" id="PTHR47199:SF2">
    <property type="entry name" value="PHOTOSYSTEM II STABILITY_ASSEMBLY FACTOR HCF136, CHLOROPLASTIC"/>
    <property type="match status" value="1"/>
</dbReference>
<dbReference type="Pfam" id="PF14870">
    <property type="entry name" value="PSII_BNR"/>
    <property type="match status" value="2"/>
</dbReference>
<gene>
    <name evidence="6" type="ORF">GCM10009431_08140</name>
</gene>
<dbReference type="PANTHER" id="PTHR47199">
    <property type="entry name" value="PHOTOSYSTEM II STABILITY/ASSEMBLY FACTOR HCF136, CHLOROPLASTIC"/>
    <property type="match status" value="1"/>
</dbReference>
<reference evidence="6 7" key="1">
    <citation type="journal article" date="2019" name="Int. J. Syst. Evol. Microbiol.">
        <title>The Global Catalogue of Microorganisms (GCM) 10K type strain sequencing project: providing services to taxonomists for standard genome sequencing and annotation.</title>
        <authorList>
            <consortium name="The Broad Institute Genomics Platform"/>
            <consortium name="The Broad Institute Genome Sequencing Center for Infectious Disease"/>
            <person name="Wu L."/>
            <person name="Ma J."/>
        </authorList>
    </citation>
    <scope>NUCLEOTIDE SEQUENCE [LARGE SCALE GENOMIC DNA]</scope>
    <source>
        <strain evidence="6 7">JCM 15976</strain>
    </source>
</reference>
<evidence type="ECO:0000313" key="6">
    <source>
        <dbReference type="EMBL" id="GAA0739288.1"/>
    </source>
</evidence>
<keyword evidence="3" id="KW-0604">Photosystem II</keyword>
<proteinExistence type="predicted"/>
<sequence>MKNNNLFLVFILLIPFNFFAQEWVKSSVGFNYIFRGIEFPEEQNDIAYAAGESTTYQGDGIVIKTTDGGETWTEIWTGVDKGLEAISFPTLNTGYVAGWGAYFAKTSNGGVTWQEQTLGADVWFFRGVVFKDESNGVVTAQTNTGSAVYWTNNGGQTWYEGTGLAAVPYQVTYVSGNTYFLVTNGGHVQKSVDNGATWTTVYTGTPEHFVGIDFYDEMTGIITTDYDANGDNYAYKTTDGGNTWQPYLVAQAGAVLRDVAWLDADNLTIVGTPEVIFSSEDGGNTWPINNFTTSTFNEALYEVLYTNDGTGYIIGAQGVLFKKEPLLSVADFELDREISLYPNPVNEKLNLASNTFVNYANVYTTEGIEVLTVEINALNSQIDLSSLASGVYIIQVFTNTSSRNYKFIKN</sequence>
<dbReference type="Gene3D" id="2.130.10.10">
    <property type="entry name" value="YVTN repeat-like/Quinoprotein amine dehydrogenase"/>
    <property type="match status" value="1"/>
</dbReference>
<dbReference type="CDD" id="cd15482">
    <property type="entry name" value="Sialidase_non-viral"/>
    <property type="match status" value="1"/>
</dbReference>
<organism evidence="6 7">
    <name type="scientific">Gaetbulibacter jejuensis</name>
    <dbReference type="NCBI Taxonomy" id="584607"/>
    <lineage>
        <taxon>Bacteria</taxon>
        <taxon>Pseudomonadati</taxon>
        <taxon>Bacteroidota</taxon>
        <taxon>Flavobacteriia</taxon>
        <taxon>Flavobacteriales</taxon>
        <taxon>Flavobacteriaceae</taxon>
        <taxon>Gaetbulibacter</taxon>
    </lineage>
</organism>
<dbReference type="Proteomes" id="UP001500736">
    <property type="component" value="Unassembled WGS sequence"/>
</dbReference>
<evidence type="ECO:0000256" key="2">
    <source>
        <dbReference type="ARBA" id="ARBA00022729"/>
    </source>
</evidence>
<dbReference type="InterPro" id="IPR015943">
    <property type="entry name" value="WD40/YVTN_repeat-like_dom_sf"/>
</dbReference>
<keyword evidence="1" id="KW-0602">Photosynthesis</keyword>
<evidence type="ECO:0000259" key="5">
    <source>
        <dbReference type="Pfam" id="PF18962"/>
    </source>
</evidence>
<dbReference type="InterPro" id="IPR026444">
    <property type="entry name" value="Secre_tail"/>
</dbReference>
<evidence type="ECO:0008006" key="8">
    <source>
        <dbReference type="Google" id="ProtNLM"/>
    </source>
</evidence>
<evidence type="ECO:0000256" key="1">
    <source>
        <dbReference type="ARBA" id="ARBA00022531"/>
    </source>
</evidence>
<keyword evidence="2" id="KW-0732">Signal</keyword>
<evidence type="ECO:0000256" key="3">
    <source>
        <dbReference type="ARBA" id="ARBA00023276"/>
    </source>
</evidence>
<dbReference type="NCBIfam" id="TIGR04183">
    <property type="entry name" value="Por_Secre_tail"/>
    <property type="match status" value="1"/>
</dbReference>
<dbReference type="RefSeq" id="WP_343795993.1">
    <property type="nucleotide sequence ID" value="NZ_BAAAGF010000001.1"/>
</dbReference>
<protein>
    <recommendedName>
        <fullName evidence="8">Secreted protein (Por secretion system target)</fullName>
    </recommendedName>
</protein>
<evidence type="ECO:0000259" key="4">
    <source>
        <dbReference type="Pfam" id="PF14870"/>
    </source>
</evidence>
<dbReference type="SUPFAM" id="SSF110296">
    <property type="entry name" value="Oligoxyloglucan reducing end-specific cellobiohydrolase"/>
    <property type="match status" value="1"/>
</dbReference>